<reference evidence="2" key="1">
    <citation type="submission" date="2021-01" db="EMBL/GenBank/DDBJ databases">
        <title>Whole genome shotgun sequence of Virgisporangium aurantiacum NBRC 16421.</title>
        <authorList>
            <person name="Komaki H."/>
            <person name="Tamura T."/>
        </authorList>
    </citation>
    <scope>NUCLEOTIDE SEQUENCE</scope>
    <source>
        <strain evidence="2">NBRC 16421</strain>
    </source>
</reference>
<dbReference type="RefSeq" id="WP_204011974.1">
    <property type="nucleotide sequence ID" value="NZ_BOPG01000107.1"/>
</dbReference>
<comment type="caution">
    <text evidence="2">The sequence shown here is derived from an EMBL/GenBank/DDBJ whole genome shotgun (WGS) entry which is preliminary data.</text>
</comment>
<sequence>MLTLAHITFDCTDAAALAGFWSRALRHPVDDGANEYFATIGAADPGPTLMFLKVDEPKSAKNRCHLDLTADDRASEVKRLIDLGATYQAEHDEHDHRWIVLQDPSGNEFCVA</sequence>
<dbReference type="InterPro" id="IPR041581">
    <property type="entry name" value="Glyoxalase_6"/>
</dbReference>
<dbReference type="Gene3D" id="3.10.180.10">
    <property type="entry name" value="2,3-Dihydroxybiphenyl 1,2-Dioxygenase, domain 1"/>
    <property type="match status" value="1"/>
</dbReference>
<protein>
    <submittedName>
        <fullName evidence="2">Glyoxalase</fullName>
    </submittedName>
</protein>
<dbReference type="PANTHER" id="PTHR35908:SF1">
    <property type="entry name" value="CONSERVED PROTEIN"/>
    <property type="match status" value="1"/>
</dbReference>
<dbReference type="Proteomes" id="UP000612585">
    <property type="component" value="Unassembled WGS sequence"/>
</dbReference>
<dbReference type="CDD" id="cd06587">
    <property type="entry name" value="VOC"/>
    <property type="match status" value="1"/>
</dbReference>
<dbReference type="InterPro" id="IPR037523">
    <property type="entry name" value="VOC_core"/>
</dbReference>
<proteinExistence type="predicted"/>
<organism evidence="2 3">
    <name type="scientific">Virgisporangium aurantiacum</name>
    <dbReference type="NCBI Taxonomy" id="175570"/>
    <lineage>
        <taxon>Bacteria</taxon>
        <taxon>Bacillati</taxon>
        <taxon>Actinomycetota</taxon>
        <taxon>Actinomycetes</taxon>
        <taxon>Micromonosporales</taxon>
        <taxon>Micromonosporaceae</taxon>
        <taxon>Virgisporangium</taxon>
    </lineage>
</organism>
<keyword evidence="3" id="KW-1185">Reference proteome</keyword>
<dbReference type="AlphaFoldDB" id="A0A8J4E6H6"/>
<feature type="domain" description="VOC" evidence="1">
    <location>
        <begin position="3"/>
        <end position="112"/>
    </location>
</feature>
<evidence type="ECO:0000259" key="1">
    <source>
        <dbReference type="PROSITE" id="PS51819"/>
    </source>
</evidence>
<dbReference type="InterPro" id="IPR029068">
    <property type="entry name" value="Glyas_Bleomycin-R_OHBP_Dase"/>
</dbReference>
<gene>
    <name evidence="2" type="ORF">Vau01_116060</name>
</gene>
<evidence type="ECO:0000313" key="3">
    <source>
        <dbReference type="Proteomes" id="UP000612585"/>
    </source>
</evidence>
<accession>A0A8J4E6H6</accession>
<name>A0A8J4E6H6_9ACTN</name>
<dbReference type="EMBL" id="BOPG01000107">
    <property type="protein sequence ID" value="GIJ64090.1"/>
    <property type="molecule type" value="Genomic_DNA"/>
</dbReference>
<dbReference type="PANTHER" id="PTHR35908">
    <property type="entry name" value="HYPOTHETICAL FUSION PROTEIN"/>
    <property type="match status" value="1"/>
</dbReference>
<dbReference type="Pfam" id="PF18029">
    <property type="entry name" value="Glyoxalase_6"/>
    <property type="match status" value="1"/>
</dbReference>
<evidence type="ECO:0000313" key="2">
    <source>
        <dbReference type="EMBL" id="GIJ64090.1"/>
    </source>
</evidence>
<dbReference type="PROSITE" id="PS51819">
    <property type="entry name" value="VOC"/>
    <property type="match status" value="1"/>
</dbReference>
<dbReference type="SUPFAM" id="SSF54593">
    <property type="entry name" value="Glyoxalase/Bleomycin resistance protein/Dihydroxybiphenyl dioxygenase"/>
    <property type="match status" value="1"/>
</dbReference>